<keyword evidence="4 8" id="KW-0812">Transmembrane</keyword>
<feature type="domain" description="TonB-dependent receptor-like beta-barrel" evidence="11">
    <location>
        <begin position="370"/>
        <end position="872"/>
    </location>
</feature>
<keyword evidence="2 8" id="KW-0813">Transport</keyword>
<gene>
    <name evidence="13" type="ORF">GCM10008023_12000</name>
</gene>
<dbReference type="Gene3D" id="2.170.130.10">
    <property type="entry name" value="TonB-dependent receptor, plug domain"/>
    <property type="match status" value="1"/>
</dbReference>
<dbReference type="Pfam" id="PF00593">
    <property type="entry name" value="TonB_dep_Rec_b-barrel"/>
    <property type="match status" value="1"/>
</dbReference>
<dbReference type="Pfam" id="PF07715">
    <property type="entry name" value="Plug"/>
    <property type="match status" value="1"/>
</dbReference>
<name>A0ABQ3LCP3_9SPHN</name>
<evidence type="ECO:0000256" key="1">
    <source>
        <dbReference type="ARBA" id="ARBA00004571"/>
    </source>
</evidence>
<dbReference type="PANTHER" id="PTHR47234">
    <property type="match status" value="1"/>
</dbReference>
<evidence type="ECO:0000313" key="13">
    <source>
        <dbReference type="EMBL" id="GHH12160.1"/>
    </source>
</evidence>
<evidence type="ECO:0000313" key="14">
    <source>
        <dbReference type="Proteomes" id="UP000652430"/>
    </source>
</evidence>
<dbReference type="Gene3D" id="2.40.170.20">
    <property type="entry name" value="TonB-dependent receptor, beta-barrel domain"/>
    <property type="match status" value="1"/>
</dbReference>
<evidence type="ECO:0000256" key="9">
    <source>
        <dbReference type="RuleBase" id="RU003357"/>
    </source>
</evidence>
<evidence type="ECO:0000256" key="5">
    <source>
        <dbReference type="ARBA" id="ARBA00023077"/>
    </source>
</evidence>
<feature type="domain" description="TonB-dependent receptor plug" evidence="12">
    <location>
        <begin position="64"/>
        <end position="188"/>
    </location>
</feature>
<dbReference type="SUPFAM" id="SSF56935">
    <property type="entry name" value="Porins"/>
    <property type="match status" value="1"/>
</dbReference>
<keyword evidence="7 8" id="KW-0998">Cell outer membrane</keyword>
<evidence type="ECO:0000256" key="2">
    <source>
        <dbReference type="ARBA" id="ARBA00022448"/>
    </source>
</evidence>
<dbReference type="InterPro" id="IPR012910">
    <property type="entry name" value="Plug_dom"/>
</dbReference>
<dbReference type="InterPro" id="IPR000531">
    <property type="entry name" value="Beta-barrel_TonB"/>
</dbReference>
<keyword evidence="10" id="KW-0732">Signal</keyword>
<evidence type="ECO:0000256" key="8">
    <source>
        <dbReference type="PROSITE-ProRule" id="PRU01360"/>
    </source>
</evidence>
<dbReference type="InterPro" id="IPR039426">
    <property type="entry name" value="TonB-dep_rcpt-like"/>
</dbReference>
<comment type="subcellular location">
    <subcellularLocation>
        <location evidence="1 8">Cell outer membrane</location>
        <topology evidence="1 8">Multi-pass membrane protein</topology>
    </subcellularLocation>
</comment>
<evidence type="ECO:0000256" key="7">
    <source>
        <dbReference type="ARBA" id="ARBA00023237"/>
    </source>
</evidence>
<dbReference type="Proteomes" id="UP000652430">
    <property type="component" value="Unassembled WGS sequence"/>
</dbReference>
<dbReference type="InterPro" id="IPR037066">
    <property type="entry name" value="Plug_dom_sf"/>
</dbReference>
<dbReference type="EMBL" id="BNAQ01000001">
    <property type="protein sequence ID" value="GHH12160.1"/>
    <property type="molecule type" value="Genomic_DNA"/>
</dbReference>
<evidence type="ECO:0000259" key="12">
    <source>
        <dbReference type="Pfam" id="PF07715"/>
    </source>
</evidence>
<evidence type="ECO:0000256" key="10">
    <source>
        <dbReference type="SAM" id="SignalP"/>
    </source>
</evidence>
<dbReference type="PROSITE" id="PS52016">
    <property type="entry name" value="TONB_DEPENDENT_REC_3"/>
    <property type="match status" value="1"/>
</dbReference>
<evidence type="ECO:0000256" key="4">
    <source>
        <dbReference type="ARBA" id="ARBA00022692"/>
    </source>
</evidence>
<keyword evidence="13" id="KW-0176">Collagen</keyword>
<dbReference type="RefSeq" id="WP_229839241.1">
    <property type="nucleotide sequence ID" value="NZ_BNAQ01000001.1"/>
</dbReference>
<evidence type="ECO:0000256" key="6">
    <source>
        <dbReference type="ARBA" id="ARBA00023136"/>
    </source>
</evidence>
<keyword evidence="5 9" id="KW-0798">TonB box</keyword>
<dbReference type="InterPro" id="IPR036942">
    <property type="entry name" value="Beta-barrel_TonB_sf"/>
</dbReference>
<dbReference type="PANTHER" id="PTHR47234:SF3">
    <property type="entry name" value="SECRETIN_TONB SHORT N-TERMINAL DOMAIN-CONTAINING PROTEIN"/>
    <property type="match status" value="1"/>
</dbReference>
<feature type="signal peptide" evidence="10">
    <location>
        <begin position="1"/>
        <end position="22"/>
    </location>
</feature>
<comment type="caution">
    <text evidence="13">The sequence shown here is derived from an EMBL/GenBank/DDBJ whole genome shotgun (WGS) entry which is preliminary data.</text>
</comment>
<comment type="similarity">
    <text evidence="8 9">Belongs to the TonB-dependent receptor family.</text>
</comment>
<accession>A0ABQ3LCP3</accession>
<keyword evidence="14" id="KW-1185">Reference proteome</keyword>
<feature type="chain" id="PRO_5045040280" evidence="10">
    <location>
        <begin position="23"/>
        <end position="923"/>
    </location>
</feature>
<protein>
    <submittedName>
        <fullName evidence="13">Collagen-binding protein</fullName>
    </submittedName>
</protein>
<evidence type="ECO:0000256" key="3">
    <source>
        <dbReference type="ARBA" id="ARBA00022452"/>
    </source>
</evidence>
<reference evidence="14" key="1">
    <citation type="journal article" date="2019" name="Int. J. Syst. Evol. Microbiol.">
        <title>The Global Catalogue of Microorganisms (GCM) 10K type strain sequencing project: providing services to taxonomists for standard genome sequencing and annotation.</title>
        <authorList>
            <consortium name="The Broad Institute Genomics Platform"/>
            <consortium name="The Broad Institute Genome Sequencing Center for Infectious Disease"/>
            <person name="Wu L."/>
            <person name="Ma J."/>
        </authorList>
    </citation>
    <scope>NUCLEOTIDE SEQUENCE [LARGE SCALE GENOMIC DNA]</scope>
    <source>
        <strain evidence="14">CGMCC 1.8957</strain>
    </source>
</reference>
<keyword evidence="6 8" id="KW-0472">Membrane</keyword>
<proteinExistence type="inferred from homology"/>
<keyword evidence="3 8" id="KW-1134">Transmembrane beta strand</keyword>
<sequence>MFRQSISLLALAAGLSASPAFAAPATAPEAPAQALTTAAGAAVAQEAPSDIVVIGTRRTDRSVTDSASPIDVISSAELAQQPAVNMLDAVRNLVPSFFVPQNTISDASTFVRAPSLRGLGADQILVMINGKRYNRSALVNVYTGADTALSFGSQGSDIGNIPAIAIGNLQVLRDGATAQYGADALAGVLNYSIRKDVGLEAQALYGQTYRGDGESKIFSGYGGLKLGERGFVSLAGEYYDQGQTSRGVTRASAITIQANNPALTVPNPAQIWGTSPGHGYKLFANAALDVGAQSQIYFTGNLAHSETNQSFNYRPSQTNGGFVRNDGTANSTVTLSRNGSFNPIFTTACPAGNATCPTGGFVNSASTQFPLNNGATYSFASLYPGGFTPRFIGKVDQIYGTLGFKGKTGSGFTYDLSGTLSRNSLDLSMNNSLSASYGPQSQTSFQFGKLIQSEITLNADFTYPLEVGFDSPIVLSAGSEYRRERYEKTTGDLQSYGAGPFASQPLYDLVAPGVYQRTIVRDAAGVPVLLNGAVQPVTATQSPAASGYGGTSPNFAGVSTQKSYAFYVGAETDITKALTVGFAGRYENYNTFGGVLVGKANALFRVTDAVSLRATVGNGFHAPSPGQNNTQVVTTNFLGGNQVQTGTYPTSSAIAQFYGAGLLKPERSTNYGAGIVLKPTSALSLTVDGYIIQIKNRIGISQNFTVTPANITALPALASVGLGGVVNYFTNGFDVSSKGIEAVANYRTKLLGGPINFTLAYSYNNLKAKNIKLTTTGQPLVSLQQQYNIANLAPRHRITASAGWQVDDFSINARANYFGEWSNALEYNLVAPAAGATTAPASQIFGGKALFDLDVSYTFAEHFTLTLGANNVFNTFPDKIKASPVNPIYALSGGLNDGQVYPRSGGPFGMNGGFYYARLRVKY</sequence>
<organism evidence="13 14">
    <name type="scientific">Sphingomonas glacialis</name>
    <dbReference type="NCBI Taxonomy" id="658225"/>
    <lineage>
        <taxon>Bacteria</taxon>
        <taxon>Pseudomonadati</taxon>
        <taxon>Pseudomonadota</taxon>
        <taxon>Alphaproteobacteria</taxon>
        <taxon>Sphingomonadales</taxon>
        <taxon>Sphingomonadaceae</taxon>
        <taxon>Sphingomonas</taxon>
    </lineage>
</organism>
<evidence type="ECO:0000259" key="11">
    <source>
        <dbReference type="Pfam" id="PF00593"/>
    </source>
</evidence>